<dbReference type="InterPro" id="IPR053167">
    <property type="entry name" value="Spore_coat_component"/>
</dbReference>
<dbReference type="Proteomes" id="UP000040088">
    <property type="component" value="Unassembled WGS sequence"/>
</dbReference>
<keyword evidence="1" id="KW-0732">Signal</keyword>
<dbReference type="EMBL" id="CQEM01000002">
    <property type="protein sequence ID" value="CNK73090.1"/>
    <property type="molecule type" value="Genomic_DNA"/>
</dbReference>
<evidence type="ECO:0000313" key="4">
    <source>
        <dbReference type="Proteomes" id="UP000040088"/>
    </source>
</evidence>
<dbReference type="Pfam" id="PF05229">
    <property type="entry name" value="SCPU"/>
    <property type="match status" value="1"/>
</dbReference>
<accession>A0A0T9TBQ1</accession>
<feature type="signal peptide" evidence="1">
    <location>
        <begin position="1"/>
        <end position="23"/>
    </location>
</feature>
<gene>
    <name evidence="3" type="ORF">ERS008460_00726</name>
</gene>
<feature type="chain" id="PRO_5006697598" evidence="1">
    <location>
        <begin position="24"/>
        <end position="178"/>
    </location>
</feature>
<evidence type="ECO:0000256" key="1">
    <source>
        <dbReference type="SAM" id="SignalP"/>
    </source>
</evidence>
<dbReference type="PANTHER" id="PTHR37089">
    <property type="entry name" value="PROTEIN U-RELATED"/>
    <property type="match status" value="1"/>
</dbReference>
<dbReference type="InterPro" id="IPR007893">
    <property type="entry name" value="Spore_coat_U/FanG"/>
</dbReference>
<evidence type="ECO:0000259" key="2">
    <source>
        <dbReference type="Pfam" id="PF05229"/>
    </source>
</evidence>
<proteinExistence type="predicted"/>
<feature type="domain" description="Spore coat protein U/FanG" evidence="2">
    <location>
        <begin position="27"/>
        <end position="175"/>
    </location>
</feature>
<dbReference type="PANTHER" id="PTHR37089:SF4">
    <property type="entry name" value="EXPORTED PROTEIN"/>
    <property type="match status" value="1"/>
</dbReference>
<name>A0A0T9TBQ1_YERAE</name>
<organism evidence="3 4">
    <name type="scientific">Yersinia aleksiciae</name>
    <dbReference type="NCBI Taxonomy" id="263819"/>
    <lineage>
        <taxon>Bacteria</taxon>
        <taxon>Pseudomonadati</taxon>
        <taxon>Pseudomonadota</taxon>
        <taxon>Gammaproteobacteria</taxon>
        <taxon>Enterobacterales</taxon>
        <taxon>Yersiniaceae</taxon>
        <taxon>Yersinia</taxon>
    </lineage>
</organism>
<dbReference type="RefSeq" id="WP_050125310.1">
    <property type="nucleotide sequence ID" value="NZ_CABHQD010000403.1"/>
</dbReference>
<reference evidence="4" key="1">
    <citation type="submission" date="2015-03" db="EMBL/GenBank/DDBJ databases">
        <authorList>
            <consortium name="Pathogen Informatics"/>
        </authorList>
    </citation>
    <scope>NUCLEOTIDE SEQUENCE [LARGE SCALE GENOMIC DNA]</scope>
    <source>
        <strain evidence="4">IP27925</strain>
    </source>
</reference>
<dbReference type="SMART" id="SM00972">
    <property type="entry name" value="SCPU"/>
    <property type="match status" value="1"/>
</dbReference>
<evidence type="ECO:0000313" key="3">
    <source>
        <dbReference type="EMBL" id="CNK73090.1"/>
    </source>
</evidence>
<protein>
    <submittedName>
        <fullName evidence="3">Sigma-fimbriae subunit</fullName>
    </submittedName>
</protein>
<dbReference type="AlphaFoldDB" id="A0A0T9TBQ1"/>
<sequence>MKKTLLIIGVMALLQSIPLVVSADTVTGTLGIKLTIIKGCYINDGTSPGGLSNLGTVDFGTVPTLNNRLTKAYSSTSGGTLNLYCSAGTAYSIGMDNGAHASGAQRRLAGGSTEFVTYNLFKDSNYALAWGASGADALSGTATTISTAIPLTIYTEVPAQATPSVSAYNDTVNVTVTW</sequence>